<dbReference type="Gene3D" id="1.20.5.690">
    <property type="entry name" value="Importin-alpha, importin-beta-binding domain"/>
    <property type="match status" value="1"/>
</dbReference>
<evidence type="ECO:0000256" key="5">
    <source>
        <dbReference type="ARBA" id="ARBA00022490"/>
    </source>
</evidence>
<dbReference type="Pfam" id="PF00514">
    <property type="entry name" value="Arm"/>
    <property type="match status" value="7"/>
</dbReference>
<comment type="similarity">
    <text evidence="3 13">Belongs to the importin alpha family.</text>
</comment>
<dbReference type="PIRSF" id="PIRSF005673">
    <property type="entry name" value="Importin_alpha"/>
    <property type="match status" value="1"/>
</dbReference>
<dbReference type="SUPFAM" id="SSF48371">
    <property type="entry name" value="ARM repeat"/>
    <property type="match status" value="1"/>
</dbReference>
<dbReference type="InterPro" id="IPR036975">
    <property type="entry name" value="Importin-a_IBB_sf"/>
</dbReference>
<evidence type="ECO:0000256" key="14">
    <source>
        <dbReference type="PROSITE-ProRule" id="PRU00259"/>
    </source>
</evidence>
<protein>
    <recommendedName>
        <fullName evidence="13">Importin subunit alpha</fullName>
    </recommendedName>
</protein>
<dbReference type="FunFam" id="1.25.10.10:FF:000009">
    <property type="entry name" value="Importin subunit alpha"/>
    <property type="match status" value="1"/>
</dbReference>
<evidence type="ECO:0000313" key="17">
    <source>
        <dbReference type="Ensembl" id="ENSEASP00005023254.1"/>
    </source>
</evidence>
<keyword evidence="5" id="KW-0963">Cytoplasm</keyword>
<dbReference type="AlphaFoldDB" id="A0A8C4MC47"/>
<keyword evidence="8" id="KW-0832">Ubl conjugation</keyword>
<feature type="region of interest" description="Disordered" evidence="15">
    <location>
        <begin position="43"/>
        <end position="72"/>
    </location>
</feature>
<feature type="repeat" description="ARM" evidence="14">
    <location>
        <begin position="153"/>
        <end position="181"/>
    </location>
</feature>
<dbReference type="InterPro" id="IPR016024">
    <property type="entry name" value="ARM-type_fold"/>
</dbReference>
<evidence type="ECO:0000259" key="16">
    <source>
        <dbReference type="PROSITE" id="PS51214"/>
    </source>
</evidence>
<keyword evidence="9 13" id="KW-0653">Protein transport</keyword>
<evidence type="ECO:0000256" key="9">
    <source>
        <dbReference type="ARBA" id="ARBA00022927"/>
    </source>
</evidence>
<dbReference type="PANTHER" id="PTHR23316">
    <property type="entry name" value="IMPORTIN ALPHA"/>
    <property type="match status" value="1"/>
</dbReference>
<dbReference type="Pfam" id="PF16186">
    <property type="entry name" value="Arm_3"/>
    <property type="match status" value="1"/>
</dbReference>
<evidence type="ECO:0000256" key="10">
    <source>
        <dbReference type="ARBA" id="ARBA00022990"/>
    </source>
</evidence>
<feature type="compositionally biased region" description="Polar residues" evidence="15">
    <location>
        <begin position="62"/>
        <end position="72"/>
    </location>
</feature>
<dbReference type="GO" id="GO:0075506">
    <property type="term" value="P:entry of viral genome into host nucleus through nuclear pore complex via importin"/>
    <property type="evidence" value="ECO:0007669"/>
    <property type="project" value="UniProtKB-ARBA"/>
</dbReference>
<dbReference type="Pfam" id="PF01749">
    <property type="entry name" value="IBB"/>
    <property type="match status" value="1"/>
</dbReference>
<feature type="repeat" description="ARM" evidence="14">
    <location>
        <begin position="242"/>
        <end position="284"/>
    </location>
</feature>
<dbReference type="PROSITE" id="PS50176">
    <property type="entry name" value="ARM_REPEAT"/>
    <property type="match status" value="5"/>
</dbReference>
<dbReference type="PROSITE" id="PS51214">
    <property type="entry name" value="IBB"/>
    <property type="match status" value="1"/>
</dbReference>
<evidence type="ECO:0000256" key="3">
    <source>
        <dbReference type="ARBA" id="ARBA00010394"/>
    </source>
</evidence>
<evidence type="ECO:0000256" key="8">
    <source>
        <dbReference type="ARBA" id="ARBA00022843"/>
    </source>
</evidence>
<evidence type="ECO:0000256" key="6">
    <source>
        <dbReference type="ARBA" id="ARBA00022553"/>
    </source>
</evidence>
<dbReference type="GO" id="GO:0006606">
    <property type="term" value="P:protein import into nucleus"/>
    <property type="evidence" value="ECO:0007669"/>
    <property type="project" value="InterPro"/>
</dbReference>
<evidence type="ECO:0000256" key="1">
    <source>
        <dbReference type="ARBA" id="ARBA00004123"/>
    </source>
</evidence>
<dbReference type="GO" id="GO:0061608">
    <property type="term" value="F:nuclear import signal receptor activity"/>
    <property type="evidence" value="ECO:0007669"/>
    <property type="project" value="InterPro"/>
</dbReference>
<dbReference type="Ensembl" id="ENSEAST00005025233.1">
    <property type="protein sequence ID" value="ENSEASP00005023254.1"/>
    <property type="gene ID" value="ENSEASG00005015832.1"/>
</dbReference>
<dbReference type="InterPro" id="IPR011989">
    <property type="entry name" value="ARM-like"/>
</dbReference>
<feature type="domain" description="IBB" evidence="16">
    <location>
        <begin position="1"/>
        <end position="60"/>
    </location>
</feature>
<evidence type="ECO:0000256" key="4">
    <source>
        <dbReference type="ARBA" id="ARBA00022448"/>
    </source>
</evidence>
<proteinExistence type="inferred from homology"/>
<feature type="repeat" description="ARM" evidence="14">
    <location>
        <begin position="284"/>
        <end position="326"/>
    </location>
</feature>
<sequence length="562" mass="61975">MSSNENANSPAARLNRFKNKGKDSTEMRRRRIEVNVELRKAKKDDQMLKRRNVSSFPDDATSPLQENRNNQGTVNWSVEDIVKGVNSNNLEILSAIDKKQPPIDNIIRAGLIPKFVSFLGRTDYSPIQFESTWALTNIASKTSEQTKAVVEGGAIPAFISLLASPHAHISEQAVWALGNIAGDGSVFRDLVIKYGAVDPLLALLAVPDMSSLACGYLRNLTWTLSNLCRNKNPAPPLDAVEQILPTLVRLLHHDDPEVLADTCWAISYLTDGPNERIEMVVKTGVVPQLVKLLGSTELPIVTPALRAIGNIVTGTDEQTQVVIDAGALAIFPSLLTNPKTNIQKEATWTMSNITAGRQDQIQQVVNHGLVPFLVGVLSKADFKTQKEAVWAVTNYTSGGTVEQIVYLVHCGIIEPLMNLLTAKDTKIILVILDAISNIFQAAEKLGETEKLSIMIEECGGLDKIEALQNHENESVYKASLNLIEKYFSVEKYTFKVKPVRFFFPSFFFLHFICGTPTTAWPDRGCRGIRTGKPQATEAEHAHVTIVPLGRPLPRTFLLSPIH</sequence>
<evidence type="ECO:0000256" key="15">
    <source>
        <dbReference type="SAM" id="MobiDB-lite"/>
    </source>
</evidence>
<comment type="function">
    <text evidence="12">Functions in nuclear protein import as an adapter protein for nuclear receptor KPNB1. Binds specifically and directly to substrates containing either a simple or bipartite NLS motif. Docking of the importin/substrate complex to the nuclear pore complex (NPC) is mediated by KPNB1 through binding to nucleoporin FxFG repeats and the complex is subsequently translocated through the pore by an energy requiring, Ran-dependent mechanism. At the nucleoplasmic side of the NPC, Ran binds to importin-beta and the three components separate and importin-alpha and -beta are re-exported from the nucleus to the cytoplasm where GTP hydrolysis releases Ran from importin. The directionality of nuclear import is thought to be conferred by an asymmetric distribution of the GTP- and GDP-bound forms of Ran between the cytoplasm and nucleus. Mediator of PR-DUB complex component BAP1 nuclear import; acts redundantly with KPNA1 and Transportin-1/TNPO1.</text>
</comment>
<feature type="repeat" description="ARM" evidence="14">
    <location>
        <begin position="110"/>
        <end position="153"/>
    </location>
</feature>
<evidence type="ECO:0000256" key="13">
    <source>
        <dbReference type="PIRNR" id="PIRNR005673"/>
    </source>
</evidence>
<dbReference type="FunFam" id="1.20.5.690:FF:000005">
    <property type="entry name" value="Importin subunit alpha"/>
    <property type="match status" value="1"/>
</dbReference>
<dbReference type="GO" id="GO:0005654">
    <property type="term" value="C:nucleoplasm"/>
    <property type="evidence" value="ECO:0007669"/>
    <property type="project" value="UniProtKB-ARBA"/>
</dbReference>
<dbReference type="GO" id="GO:0005829">
    <property type="term" value="C:cytosol"/>
    <property type="evidence" value="ECO:0007669"/>
    <property type="project" value="UniProtKB-ARBA"/>
</dbReference>
<dbReference type="InterPro" id="IPR002652">
    <property type="entry name" value="Importin-a_IBB"/>
</dbReference>
<keyword evidence="4 13" id="KW-0813">Transport</keyword>
<dbReference type="Gene3D" id="1.25.10.10">
    <property type="entry name" value="Leucine-rich Repeat Variant"/>
    <property type="match status" value="1"/>
</dbReference>
<evidence type="ECO:0000256" key="11">
    <source>
        <dbReference type="ARBA" id="ARBA00023242"/>
    </source>
</evidence>
<keyword evidence="11" id="KW-0539">Nucleus</keyword>
<dbReference type="InterPro" id="IPR000225">
    <property type="entry name" value="Armadillo"/>
</dbReference>
<keyword evidence="7" id="KW-0677">Repeat</keyword>
<name>A0A8C4MC47_EQUAS</name>
<feature type="repeat" description="ARM" evidence="14">
    <location>
        <begin position="326"/>
        <end position="368"/>
    </location>
</feature>
<organism evidence="17">
    <name type="scientific">Equus asinus asinus</name>
    <dbReference type="NCBI Taxonomy" id="83772"/>
    <lineage>
        <taxon>Eukaryota</taxon>
        <taxon>Metazoa</taxon>
        <taxon>Chordata</taxon>
        <taxon>Craniata</taxon>
        <taxon>Vertebrata</taxon>
        <taxon>Euteleostomi</taxon>
        <taxon>Mammalia</taxon>
        <taxon>Eutheria</taxon>
        <taxon>Laurasiatheria</taxon>
        <taxon>Perissodactyla</taxon>
        <taxon>Equidae</taxon>
        <taxon>Equus</taxon>
    </lineage>
</organism>
<feature type="compositionally biased region" description="Basic and acidic residues" evidence="15">
    <location>
        <begin position="20"/>
        <end position="30"/>
    </location>
</feature>
<dbReference type="InterPro" id="IPR032413">
    <property type="entry name" value="Arm_3"/>
</dbReference>
<dbReference type="InterPro" id="IPR024931">
    <property type="entry name" value="Importin_alpha"/>
</dbReference>
<reference evidence="17" key="1">
    <citation type="submission" date="2023-03" db="UniProtKB">
        <authorList>
            <consortium name="Ensembl"/>
        </authorList>
    </citation>
    <scope>IDENTIFICATION</scope>
</reference>
<comment type="subcellular location">
    <subcellularLocation>
        <location evidence="2">Cytoplasm</location>
    </subcellularLocation>
    <subcellularLocation>
        <location evidence="1">Nucleus</location>
    </subcellularLocation>
</comment>
<feature type="region of interest" description="Disordered" evidence="15">
    <location>
        <begin position="1"/>
        <end position="30"/>
    </location>
</feature>
<keyword evidence="10" id="KW-0007">Acetylation</keyword>
<evidence type="ECO:0000256" key="7">
    <source>
        <dbReference type="ARBA" id="ARBA00022737"/>
    </source>
</evidence>
<keyword evidence="6" id="KW-0597">Phosphoprotein</keyword>
<dbReference type="SMART" id="SM00185">
    <property type="entry name" value="ARM"/>
    <property type="match status" value="8"/>
</dbReference>
<dbReference type="GO" id="GO:1903902">
    <property type="term" value="P:positive regulation of viral life cycle"/>
    <property type="evidence" value="ECO:0007669"/>
    <property type="project" value="UniProtKB-ARBA"/>
</dbReference>
<accession>A0A8C4MC47</accession>
<dbReference type="GO" id="GO:0043657">
    <property type="term" value="C:host cell"/>
    <property type="evidence" value="ECO:0007669"/>
    <property type="project" value="GOC"/>
</dbReference>
<evidence type="ECO:0000256" key="2">
    <source>
        <dbReference type="ARBA" id="ARBA00004496"/>
    </source>
</evidence>
<evidence type="ECO:0000256" key="12">
    <source>
        <dbReference type="ARBA" id="ARBA00054240"/>
    </source>
</evidence>